<feature type="compositionally biased region" description="Basic and acidic residues" evidence="3">
    <location>
        <begin position="1"/>
        <end position="10"/>
    </location>
</feature>
<organism evidence="5 6">
    <name type="scientific">Bacillus cereus</name>
    <dbReference type="NCBI Taxonomy" id="1396"/>
    <lineage>
        <taxon>Bacteria</taxon>
        <taxon>Bacillati</taxon>
        <taxon>Bacillota</taxon>
        <taxon>Bacilli</taxon>
        <taxon>Bacillales</taxon>
        <taxon>Bacillaceae</taxon>
        <taxon>Bacillus</taxon>
        <taxon>Bacillus cereus group</taxon>
    </lineage>
</organism>
<dbReference type="Gene3D" id="2.10.10.20">
    <property type="entry name" value="Carbohydrate-binding module superfamily 5/12"/>
    <property type="match status" value="2"/>
</dbReference>
<dbReference type="CDD" id="cd12215">
    <property type="entry name" value="ChiC_BD"/>
    <property type="match status" value="1"/>
</dbReference>
<keyword evidence="1" id="KW-0378">Hydrolase</keyword>
<feature type="compositionally biased region" description="Basic and acidic residues" evidence="3">
    <location>
        <begin position="22"/>
        <end position="36"/>
    </location>
</feature>
<dbReference type="GO" id="GO:0004553">
    <property type="term" value="F:hydrolase activity, hydrolyzing O-glycosyl compounds"/>
    <property type="evidence" value="ECO:0007669"/>
    <property type="project" value="InterPro"/>
</dbReference>
<dbReference type="SMART" id="SM00495">
    <property type="entry name" value="ChtBD3"/>
    <property type="match status" value="1"/>
</dbReference>
<evidence type="ECO:0000313" key="5">
    <source>
        <dbReference type="EMBL" id="PEN78901.1"/>
    </source>
</evidence>
<protein>
    <recommendedName>
        <fullName evidence="4">Chitin-binding type-3 domain-containing protein</fullName>
    </recommendedName>
</protein>
<evidence type="ECO:0000313" key="6">
    <source>
        <dbReference type="Proteomes" id="UP000220691"/>
    </source>
</evidence>
<comment type="caution">
    <text evidence="5">The sequence shown here is derived from an EMBL/GenBank/DDBJ whole genome shotgun (WGS) entry which is preliminary data.</text>
</comment>
<feature type="non-terminal residue" evidence="5">
    <location>
        <position position="1"/>
    </location>
</feature>
<keyword evidence="2" id="KW-0119">Carbohydrate metabolism</keyword>
<feature type="region of interest" description="Disordered" evidence="3">
    <location>
        <begin position="1"/>
        <end position="36"/>
    </location>
</feature>
<proteinExistence type="predicted"/>
<evidence type="ECO:0000259" key="4">
    <source>
        <dbReference type="SMART" id="SM00495"/>
    </source>
</evidence>
<sequence>ERTSHFDKYQNNDTRAQPYIKEITHKSNDNDRDQPTAKWDVTREYGKGDTVLYEGTVYQLMWGNTQRGKNSPDKYIHWKPIGGKIPEWSKDRGYVEGDKVSYKGTEYQATGLIGGGKTPVEDSTGWKAIGGATSQVEDKPNSKTFTHEGATYRIKYTPTIYLKSIKQNRKDVWQPLTLSDEERAILDAKAIEGVISQATKDTPYSKTFVHEGATYKIKYNQLYLKSIKQNGKDVWQSLTLSGEERAILDAKAIEGVISQTGM</sequence>
<dbReference type="InterPro" id="IPR003610">
    <property type="entry name" value="CBM5/12"/>
</dbReference>
<gene>
    <name evidence="5" type="ORF">CN553_30860</name>
</gene>
<dbReference type="AlphaFoldDB" id="A0A9X6U5K2"/>
<keyword evidence="2" id="KW-0624">Polysaccharide degradation</keyword>
<reference evidence="5 6" key="1">
    <citation type="submission" date="2017-09" db="EMBL/GenBank/DDBJ databases">
        <title>Large-scale bioinformatics analysis of Bacillus genomes uncovers conserved roles of natural products in bacterial physiology.</title>
        <authorList>
            <consortium name="Agbiome Team Llc"/>
            <person name="Bleich R.M."/>
            <person name="Kirk G.J."/>
            <person name="Santa Maria K.C."/>
            <person name="Allen S.E."/>
            <person name="Farag S."/>
            <person name="Shank E.A."/>
            <person name="Bowers A."/>
        </authorList>
    </citation>
    <scope>NUCLEOTIDE SEQUENCE [LARGE SCALE GENOMIC DNA]</scope>
    <source>
        <strain evidence="5 6">AFS027647</strain>
    </source>
</reference>
<dbReference type="GO" id="GO:0005576">
    <property type="term" value="C:extracellular region"/>
    <property type="evidence" value="ECO:0007669"/>
    <property type="project" value="InterPro"/>
</dbReference>
<dbReference type="EMBL" id="NUAN01000315">
    <property type="protein sequence ID" value="PEN78901.1"/>
    <property type="molecule type" value="Genomic_DNA"/>
</dbReference>
<dbReference type="GO" id="GO:0030246">
    <property type="term" value="F:carbohydrate binding"/>
    <property type="evidence" value="ECO:0007669"/>
    <property type="project" value="InterPro"/>
</dbReference>
<accession>A0A9X6U5K2</accession>
<dbReference type="Proteomes" id="UP000220691">
    <property type="component" value="Unassembled WGS sequence"/>
</dbReference>
<evidence type="ECO:0000256" key="3">
    <source>
        <dbReference type="SAM" id="MobiDB-lite"/>
    </source>
</evidence>
<dbReference type="SUPFAM" id="SSF51055">
    <property type="entry name" value="Carbohydrate binding domain"/>
    <property type="match status" value="2"/>
</dbReference>
<evidence type="ECO:0000256" key="2">
    <source>
        <dbReference type="ARBA" id="ARBA00023326"/>
    </source>
</evidence>
<dbReference type="InterPro" id="IPR036573">
    <property type="entry name" value="CBM_sf_5/12"/>
</dbReference>
<dbReference type="GO" id="GO:0000272">
    <property type="term" value="P:polysaccharide catabolic process"/>
    <property type="evidence" value="ECO:0007669"/>
    <property type="project" value="UniProtKB-KW"/>
</dbReference>
<evidence type="ECO:0000256" key="1">
    <source>
        <dbReference type="ARBA" id="ARBA00022801"/>
    </source>
</evidence>
<name>A0A9X6U5K2_BACCE</name>
<feature type="domain" description="Chitin-binding type-3" evidence="4">
    <location>
        <begin position="85"/>
        <end position="129"/>
    </location>
</feature>